<dbReference type="Gene3D" id="2.160.10.10">
    <property type="entry name" value="Hexapeptide repeat proteins"/>
    <property type="match status" value="1"/>
</dbReference>
<dbReference type="SUPFAM" id="SSF51161">
    <property type="entry name" value="Trimeric LpxA-like enzymes"/>
    <property type="match status" value="1"/>
</dbReference>
<sequence length="47" mass="5128">MEIGPSHRIEIGDYTSVQDRTIILGDVTIGRYCTFVANISISSGNQV</sequence>
<dbReference type="AlphaFoldDB" id="A0A5E8H9W5"/>
<dbReference type="InterPro" id="IPR011004">
    <property type="entry name" value="Trimer_LpxA-like_sf"/>
</dbReference>
<reference evidence="1 2" key="1">
    <citation type="submission" date="2013-04" db="EMBL/GenBank/DDBJ databases">
        <authorList>
            <person name="Harkins D.M."/>
            <person name="Durkin A.S."/>
            <person name="Brinkac L.M."/>
            <person name="Haft D.H."/>
            <person name="Selengut J.D."/>
            <person name="Sanka R."/>
            <person name="DePew J."/>
            <person name="Purushe J."/>
            <person name="Hartskeerl R.A."/>
            <person name="Ahmed A."/>
            <person name="van der Linden H."/>
            <person name="Goris M.G.A."/>
            <person name="Vinetz J.M."/>
            <person name="Sutton G.G."/>
            <person name="Nierman W.C."/>
            <person name="Fouts D.E."/>
        </authorList>
    </citation>
    <scope>NUCLEOTIDE SEQUENCE [LARGE SCALE GENOMIC DNA]</scope>
    <source>
        <strain evidence="1 2">Sao Paulo</strain>
    </source>
</reference>
<dbReference type="STRING" id="1249483.LEP1GSC202_3357"/>
<name>A0A5E8H9W5_9LEPT</name>
<protein>
    <submittedName>
        <fullName evidence="1">Transferase hexapeptide repeat protein</fullName>
    </submittedName>
</protein>
<gene>
    <name evidence="1" type="ORF">LEP1GSC202_3357</name>
</gene>
<keyword evidence="1" id="KW-0808">Transferase</keyword>
<dbReference type="GO" id="GO:0016740">
    <property type="term" value="F:transferase activity"/>
    <property type="evidence" value="ECO:0007669"/>
    <property type="project" value="UniProtKB-KW"/>
</dbReference>
<dbReference type="Proteomes" id="UP000013996">
    <property type="component" value="Unassembled WGS sequence"/>
</dbReference>
<accession>A0A5E8H9W5</accession>
<evidence type="ECO:0000313" key="1">
    <source>
        <dbReference type="EMBL" id="EOQ87954.1"/>
    </source>
</evidence>
<dbReference type="EMBL" id="AOGX02000024">
    <property type="protein sequence ID" value="EOQ87954.1"/>
    <property type="molecule type" value="Genomic_DNA"/>
</dbReference>
<organism evidence="1 2">
    <name type="scientific">Leptospira yanagawae serovar Saopaulo str. Sao Paulo = ATCC 700523</name>
    <dbReference type="NCBI Taxonomy" id="1249483"/>
    <lineage>
        <taxon>Bacteria</taxon>
        <taxon>Pseudomonadati</taxon>
        <taxon>Spirochaetota</taxon>
        <taxon>Spirochaetia</taxon>
        <taxon>Leptospirales</taxon>
        <taxon>Leptospiraceae</taxon>
        <taxon>Leptospira</taxon>
    </lineage>
</organism>
<comment type="caution">
    <text evidence="1">The sequence shown here is derived from an EMBL/GenBank/DDBJ whole genome shotgun (WGS) entry which is preliminary data.</text>
</comment>
<proteinExistence type="predicted"/>
<evidence type="ECO:0000313" key="2">
    <source>
        <dbReference type="Proteomes" id="UP000013996"/>
    </source>
</evidence>